<evidence type="ECO:0000313" key="12">
    <source>
        <dbReference type="EMBL" id="RGP53657.1"/>
    </source>
</evidence>
<evidence type="ECO:0000256" key="2">
    <source>
        <dbReference type="ARBA" id="ARBA00022475"/>
    </source>
</evidence>
<dbReference type="NCBIfam" id="TIGR00681">
    <property type="entry name" value="kdpC"/>
    <property type="match status" value="1"/>
</dbReference>
<evidence type="ECO:0000256" key="10">
    <source>
        <dbReference type="ARBA" id="ARBA00023136"/>
    </source>
</evidence>
<dbReference type="RefSeq" id="WP_118131447.1">
    <property type="nucleotide sequence ID" value="NZ_LMAZ01000005.1"/>
</dbReference>
<keyword evidence="9 11" id="KW-0406">Ion transport</keyword>
<dbReference type="HAMAP" id="MF_00276">
    <property type="entry name" value="KdpC"/>
    <property type="match status" value="1"/>
</dbReference>
<dbReference type="PIRSF" id="PIRSF001296">
    <property type="entry name" value="K_ATPase_KdpC"/>
    <property type="match status" value="1"/>
</dbReference>
<keyword evidence="4 11" id="KW-0812">Transmembrane</keyword>
<dbReference type="PANTHER" id="PTHR30042">
    <property type="entry name" value="POTASSIUM-TRANSPORTING ATPASE C CHAIN"/>
    <property type="match status" value="1"/>
</dbReference>
<name>A0A395R0J2_9PSED</name>
<reference evidence="12 13" key="1">
    <citation type="journal article" date="2018" name="Syst. Appl. Microbiol.">
        <title>Pseudomonas gallaeciensis sp. nov., isolated from crude-oil-contaminated intertidal sand samples after the Prestige oil spill.</title>
        <authorList>
            <person name="Mulet M."/>
            <person name="Sanchez D."/>
            <person name="Rodriguez A.C."/>
            <person name="Nogales B."/>
            <person name="Bosch R."/>
            <person name="Busquets A."/>
            <person name="Gomila M."/>
            <person name="Lalucat J."/>
            <person name="Garcia-Valdes E."/>
        </authorList>
    </citation>
    <scope>NUCLEOTIDE SEQUENCE [LARGE SCALE GENOMIC DNA]</scope>
    <source>
        <strain evidence="12 13">V113</strain>
    </source>
</reference>
<comment type="function">
    <text evidence="11">Part of the high-affinity ATP-driven potassium transport (or Kdp) system, which catalyzes the hydrolysis of ATP coupled with the electrogenic transport of potassium into the cytoplasm. This subunit acts as a catalytic chaperone that increases the ATP-binding affinity of the ATP-hydrolyzing subunit KdpB by the formation of a transient KdpB/KdpC/ATP ternary complex.</text>
</comment>
<evidence type="ECO:0000256" key="6">
    <source>
        <dbReference type="ARBA" id="ARBA00022840"/>
    </source>
</evidence>
<keyword evidence="6 11" id="KW-0067">ATP-binding</keyword>
<dbReference type="AlphaFoldDB" id="A0A395R0J2"/>
<dbReference type="OrthoDB" id="9788285at2"/>
<comment type="caution">
    <text evidence="12">The sequence shown here is derived from an EMBL/GenBank/DDBJ whole genome shotgun (WGS) entry which is preliminary data.</text>
</comment>
<comment type="similarity">
    <text evidence="11">Belongs to the KdpC family.</text>
</comment>
<evidence type="ECO:0000256" key="3">
    <source>
        <dbReference type="ARBA" id="ARBA00022538"/>
    </source>
</evidence>
<dbReference type="Proteomes" id="UP000265411">
    <property type="component" value="Unassembled WGS sequence"/>
</dbReference>
<organism evidence="12 13">
    <name type="scientific">Pseudomonas abyssi</name>
    <dbReference type="NCBI Taxonomy" id="170540"/>
    <lineage>
        <taxon>Bacteria</taxon>
        <taxon>Pseudomonadati</taxon>
        <taxon>Pseudomonadota</taxon>
        <taxon>Gammaproteobacteria</taxon>
        <taxon>Pseudomonadales</taxon>
        <taxon>Pseudomonadaceae</taxon>
        <taxon>Pseudomonas</taxon>
    </lineage>
</organism>
<keyword evidence="8 11" id="KW-1133">Transmembrane helix</keyword>
<dbReference type="GO" id="GO:0005524">
    <property type="term" value="F:ATP binding"/>
    <property type="evidence" value="ECO:0007669"/>
    <property type="project" value="UniProtKB-UniRule"/>
</dbReference>
<dbReference type="PANTHER" id="PTHR30042:SF2">
    <property type="entry name" value="POTASSIUM-TRANSPORTING ATPASE KDPC SUBUNIT"/>
    <property type="match status" value="1"/>
</dbReference>
<evidence type="ECO:0000256" key="5">
    <source>
        <dbReference type="ARBA" id="ARBA00022741"/>
    </source>
</evidence>
<evidence type="ECO:0000256" key="4">
    <source>
        <dbReference type="ARBA" id="ARBA00022692"/>
    </source>
</evidence>
<evidence type="ECO:0000256" key="11">
    <source>
        <dbReference type="HAMAP-Rule" id="MF_00276"/>
    </source>
</evidence>
<keyword evidence="13" id="KW-1185">Reference proteome</keyword>
<sequence length="204" mass="21215">MTTDLFRTPSISSQLLTALRAAVLFLVLCGLGYTGVATVLGGLLFPHQATGSLIERNGQIVGSRLVGQAFAGEAYFYGRPSAANYDPTATGGSNLAPSNPALRERAMGDSARIQAKEGVNADNIPVELLAASGAGLDPDISPAAARLQAPRVAAARGLPEQTVLAAIEQQVQGPQWGLFGQTRVNVLLLNLALDDLADNAKDHQ</sequence>
<evidence type="ECO:0000256" key="8">
    <source>
        <dbReference type="ARBA" id="ARBA00022989"/>
    </source>
</evidence>
<dbReference type="Pfam" id="PF02669">
    <property type="entry name" value="KdpC"/>
    <property type="match status" value="1"/>
</dbReference>
<evidence type="ECO:0000256" key="9">
    <source>
        <dbReference type="ARBA" id="ARBA00023065"/>
    </source>
</evidence>
<keyword evidence="2 11" id="KW-1003">Cell membrane</keyword>
<accession>A0A395R0J2</accession>
<dbReference type="InterPro" id="IPR003820">
    <property type="entry name" value="KdpC"/>
</dbReference>
<comment type="subcellular location">
    <subcellularLocation>
        <location evidence="11">Cell membrane</location>
        <topology evidence="11">Single-pass membrane protein</topology>
    </subcellularLocation>
</comment>
<feature type="transmembrane region" description="Helical" evidence="11">
    <location>
        <begin position="21"/>
        <end position="45"/>
    </location>
</feature>
<comment type="subunit">
    <text evidence="11">The system is composed of three essential subunits: KdpA, KdpB and KdpC.</text>
</comment>
<keyword evidence="1 11" id="KW-0813">Transport</keyword>
<dbReference type="EMBL" id="LMAZ01000005">
    <property type="protein sequence ID" value="RGP53657.1"/>
    <property type="molecule type" value="Genomic_DNA"/>
</dbReference>
<keyword evidence="3 11" id="KW-0633">Potassium transport</keyword>
<protein>
    <recommendedName>
        <fullName evidence="11">Potassium-transporting ATPase KdpC subunit</fullName>
    </recommendedName>
    <alternativeName>
        <fullName evidence="11">ATP phosphohydrolase [potassium-transporting] C chain</fullName>
    </alternativeName>
    <alternativeName>
        <fullName evidence="11">Potassium-binding and translocating subunit C</fullName>
    </alternativeName>
    <alternativeName>
        <fullName evidence="11">Potassium-translocating ATPase C chain</fullName>
    </alternativeName>
</protein>
<evidence type="ECO:0000256" key="1">
    <source>
        <dbReference type="ARBA" id="ARBA00022448"/>
    </source>
</evidence>
<evidence type="ECO:0000313" key="13">
    <source>
        <dbReference type="Proteomes" id="UP000265411"/>
    </source>
</evidence>
<dbReference type="GO" id="GO:0005886">
    <property type="term" value="C:plasma membrane"/>
    <property type="evidence" value="ECO:0007669"/>
    <property type="project" value="UniProtKB-SubCell"/>
</dbReference>
<dbReference type="NCBIfam" id="NF001454">
    <property type="entry name" value="PRK00315.1"/>
    <property type="match status" value="1"/>
</dbReference>
<gene>
    <name evidence="11" type="primary">kdpC</name>
    <name evidence="12" type="ORF">ASB58_14890</name>
</gene>
<keyword evidence="10 11" id="KW-0472">Membrane</keyword>
<evidence type="ECO:0000256" key="7">
    <source>
        <dbReference type="ARBA" id="ARBA00022958"/>
    </source>
</evidence>
<keyword evidence="5 11" id="KW-0547">Nucleotide-binding</keyword>
<keyword evidence="7 11" id="KW-0630">Potassium</keyword>
<dbReference type="GO" id="GO:0008556">
    <property type="term" value="F:P-type potassium transmembrane transporter activity"/>
    <property type="evidence" value="ECO:0007669"/>
    <property type="project" value="InterPro"/>
</dbReference>
<proteinExistence type="inferred from homology"/>